<evidence type="ECO:0000256" key="1">
    <source>
        <dbReference type="ARBA" id="ARBA00004141"/>
    </source>
</evidence>
<evidence type="ECO:0000256" key="2">
    <source>
        <dbReference type="ARBA" id="ARBA00022692"/>
    </source>
</evidence>
<comment type="caution">
    <text evidence="6">The sequence shown here is derived from an EMBL/GenBank/DDBJ whole genome shotgun (WGS) entry which is preliminary data.</text>
</comment>
<keyword evidence="6" id="KW-0560">Oxidoreductase</keyword>
<feature type="transmembrane region" description="Helical" evidence="5">
    <location>
        <begin position="62"/>
        <end position="81"/>
    </location>
</feature>
<feature type="transmembrane region" description="Helical" evidence="5">
    <location>
        <begin position="165"/>
        <end position="183"/>
    </location>
</feature>
<dbReference type="GO" id="GO:0005886">
    <property type="term" value="C:plasma membrane"/>
    <property type="evidence" value="ECO:0007669"/>
    <property type="project" value="TreeGrafter"/>
</dbReference>
<gene>
    <name evidence="6" type="ORF">H9828_03835</name>
</gene>
<organism evidence="6 7">
    <name type="scientific">Candidatus Alistipes intestinigallinarum</name>
    <dbReference type="NCBI Taxonomy" id="2838440"/>
    <lineage>
        <taxon>Bacteria</taxon>
        <taxon>Pseudomonadati</taxon>
        <taxon>Bacteroidota</taxon>
        <taxon>Bacteroidia</taxon>
        <taxon>Bacteroidales</taxon>
        <taxon>Rikenellaceae</taxon>
        <taxon>Alistipes</taxon>
    </lineage>
</organism>
<protein>
    <submittedName>
        <fullName evidence="6">NADH-quinone oxidoreductase subunit H</fullName>
        <ecNumber evidence="6">1.6.5.11</ecNumber>
    </submittedName>
</protein>
<dbReference type="PANTHER" id="PTHR43359:SF1">
    <property type="entry name" value="FORMATE HYDROGENLYASE SUBUNIT 4-RELATED"/>
    <property type="match status" value="1"/>
</dbReference>
<dbReference type="EC" id="1.6.5.11" evidence="6"/>
<name>A0A9D1YZ17_9BACT</name>
<evidence type="ECO:0000256" key="4">
    <source>
        <dbReference type="ARBA" id="ARBA00023136"/>
    </source>
</evidence>
<dbReference type="EMBL" id="DXDA01000032">
    <property type="protein sequence ID" value="HIY68529.1"/>
    <property type="molecule type" value="Genomic_DNA"/>
</dbReference>
<feature type="transmembrane region" description="Helical" evidence="5">
    <location>
        <begin position="246"/>
        <end position="264"/>
    </location>
</feature>
<proteinExistence type="predicted"/>
<evidence type="ECO:0000313" key="6">
    <source>
        <dbReference type="EMBL" id="HIY68529.1"/>
    </source>
</evidence>
<feature type="transmembrane region" description="Helical" evidence="5">
    <location>
        <begin position="93"/>
        <end position="112"/>
    </location>
</feature>
<dbReference type="GO" id="GO:0016491">
    <property type="term" value="F:oxidoreductase activity"/>
    <property type="evidence" value="ECO:0007669"/>
    <property type="project" value="UniProtKB-KW"/>
</dbReference>
<dbReference type="AlphaFoldDB" id="A0A9D1YZ17"/>
<evidence type="ECO:0000256" key="3">
    <source>
        <dbReference type="ARBA" id="ARBA00022989"/>
    </source>
</evidence>
<comment type="subcellular location">
    <subcellularLocation>
        <location evidence="1">Membrane</location>
        <topology evidence="1">Multi-pass membrane protein</topology>
    </subcellularLocation>
</comment>
<accession>A0A9D1YZ17</accession>
<dbReference type="InterPro" id="IPR052561">
    <property type="entry name" value="ComplexI_Subunit1"/>
</dbReference>
<reference evidence="6" key="1">
    <citation type="journal article" date="2021" name="PeerJ">
        <title>Extensive microbial diversity within the chicken gut microbiome revealed by metagenomics and culture.</title>
        <authorList>
            <person name="Gilroy R."/>
            <person name="Ravi A."/>
            <person name="Getino M."/>
            <person name="Pursley I."/>
            <person name="Horton D.L."/>
            <person name="Alikhan N.F."/>
            <person name="Baker D."/>
            <person name="Gharbi K."/>
            <person name="Hall N."/>
            <person name="Watson M."/>
            <person name="Adriaenssens E.M."/>
            <person name="Foster-Nyarko E."/>
            <person name="Jarju S."/>
            <person name="Secka A."/>
            <person name="Antonio M."/>
            <person name="Oren A."/>
            <person name="Chaudhuri R.R."/>
            <person name="La Ragione R."/>
            <person name="Hildebrand F."/>
            <person name="Pallen M.J."/>
        </authorList>
    </citation>
    <scope>NUCLEOTIDE SEQUENCE</scope>
    <source>
        <strain evidence="6">5134</strain>
    </source>
</reference>
<keyword evidence="2 5" id="KW-0812">Transmembrane</keyword>
<dbReference type="Proteomes" id="UP000886844">
    <property type="component" value="Unassembled WGS sequence"/>
</dbReference>
<keyword evidence="4 5" id="KW-0472">Membrane</keyword>
<evidence type="ECO:0000256" key="5">
    <source>
        <dbReference type="SAM" id="Phobius"/>
    </source>
</evidence>
<dbReference type="Pfam" id="PF00146">
    <property type="entry name" value="NADHdh"/>
    <property type="match status" value="1"/>
</dbReference>
<dbReference type="PANTHER" id="PTHR43359">
    <property type="entry name" value="FORMATE HYDROGENLYASE SUBUNIT 4"/>
    <property type="match status" value="1"/>
</dbReference>
<evidence type="ECO:0000313" key="7">
    <source>
        <dbReference type="Proteomes" id="UP000886844"/>
    </source>
</evidence>
<sequence>MALLNTLLLLLAALCIPGLINRTRARLAGRKGIRFAQHLYDVRLLLRKGAVYSPTTSALFRTAPSVILATSLLAALFIPVGDLRPLFSFDGDLVAFAYLLALGRGALILAAMDTGSSFEGMGASREALYGALVEPALMLTFGTLALISGHTSFVSIFEADATGDAKLIVVLLLAAYVLTKIVFTESGRVPVDDPRTHLELTMIHEVMCLDYCGVDLAWIKIATWLKSAALSMLAADAVAAAVCPRWWFAAPLAVLLTGLSVGIVESTQARNKLVRNTTFILTITALAALVFFTGYLLQLNIGLQ</sequence>
<feature type="transmembrane region" description="Helical" evidence="5">
    <location>
        <begin position="132"/>
        <end position="153"/>
    </location>
</feature>
<reference evidence="6" key="2">
    <citation type="submission" date="2021-04" db="EMBL/GenBank/DDBJ databases">
        <authorList>
            <person name="Gilroy R."/>
        </authorList>
    </citation>
    <scope>NUCLEOTIDE SEQUENCE</scope>
    <source>
        <strain evidence="6">5134</strain>
    </source>
</reference>
<dbReference type="InterPro" id="IPR001694">
    <property type="entry name" value="NADH_UbQ_OxRdtase_su1/FPO"/>
</dbReference>
<keyword evidence="3 5" id="KW-1133">Transmembrane helix</keyword>
<feature type="transmembrane region" description="Helical" evidence="5">
    <location>
        <begin position="276"/>
        <end position="297"/>
    </location>
</feature>